<dbReference type="PANTHER" id="PTHR43046">
    <property type="entry name" value="GDP-MANNOSE MANNOSYL HYDROLASE"/>
    <property type="match status" value="1"/>
</dbReference>
<dbReference type="CDD" id="cd18876">
    <property type="entry name" value="NUDIX_Hydrolase"/>
    <property type="match status" value="1"/>
</dbReference>
<protein>
    <recommendedName>
        <fullName evidence="4">Nudix hydrolase domain-containing protein</fullName>
    </recommendedName>
</protein>
<evidence type="ECO:0000256" key="2">
    <source>
        <dbReference type="ARBA" id="ARBA00022801"/>
    </source>
</evidence>
<organism evidence="5 6">
    <name type="scientific">Virgisporangium aliadipatigenens</name>
    <dbReference type="NCBI Taxonomy" id="741659"/>
    <lineage>
        <taxon>Bacteria</taxon>
        <taxon>Bacillati</taxon>
        <taxon>Actinomycetota</taxon>
        <taxon>Actinomycetes</taxon>
        <taxon>Micromonosporales</taxon>
        <taxon>Micromonosporaceae</taxon>
        <taxon>Virgisporangium</taxon>
    </lineage>
</organism>
<evidence type="ECO:0000313" key="6">
    <source>
        <dbReference type="Proteomes" id="UP000619260"/>
    </source>
</evidence>
<gene>
    <name evidence="5" type="ORF">Val02_39370</name>
</gene>
<comment type="cofactor">
    <cofactor evidence="1">
        <name>Mg(2+)</name>
        <dbReference type="ChEBI" id="CHEBI:18420"/>
    </cofactor>
</comment>
<dbReference type="RefSeq" id="WP_203900569.1">
    <property type="nucleotide sequence ID" value="NZ_BOPF01000013.1"/>
</dbReference>
<keyword evidence="3" id="KW-0460">Magnesium</keyword>
<evidence type="ECO:0000256" key="1">
    <source>
        <dbReference type="ARBA" id="ARBA00001946"/>
    </source>
</evidence>
<dbReference type="PANTHER" id="PTHR43046:SF12">
    <property type="entry name" value="GDP-MANNOSE MANNOSYL HYDROLASE"/>
    <property type="match status" value="1"/>
</dbReference>
<reference evidence="5" key="1">
    <citation type="submission" date="2021-01" db="EMBL/GenBank/DDBJ databases">
        <title>Whole genome shotgun sequence of Virgisporangium aliadipatigenens NBRC 105644.</title>
        <authorList>
            <person name="Komaki H."/>
            <person name="Tamura T."/>
        </authorList>
    </citation>
    <scope>NUCLEOTIDE SEQUENCE</scope>
    <source>
        <strain evidence="5">NBRC 105644</strain>
    </source>
</reference>
<dbReference type="Proteomes" id="UP000619260">
    <property type="component" value="Unassembled WGS sequence"/>
</dbReference>
<proteinExistence type="predicted"/>
<evidence type="ECO:0000256" key="3">
    <source>
        <dbReference type="ARBA" id="ARBA00022842"/>
    </source>
</evidence>
<dbReference type="InterPro" id="IPR015797">
    <property type="entry name" value="NUDIX_hydrolase-like_dom_sf"/>
</dbReference>
<name>A0A8J4DRG8_9ACTN</name>
<evidence type="ECO:0000259" key="4">
    <source>
        <dbReference type="PROSITE" id="PS51462"/>
    </source>
</evidence>
<accession>A0A8J4DRG8</accession>
<dbReference type="SUPFAM" id="SSF55811">
    <property type="entry name" value="Nudix"/>
    <property type="match status" value="1"/>
</dbReference>
<dbReference type="EMBL" id="BOPF01000013">
    <property type="protein sequence ID" value="GIJ47051.1"/>
    <property type="molecule type" value="Genomic_DNA"/>
</dbReference>
<dbReference type="Pfam" id="PF00293">
    <property type="entry name" value="NUDIX"/>
    <property type="match status" value="1"/>
</dbReference>
<comment type="caution">
    <text evidence="5">The sequence shown here is derived from an EMBL/GenBank/DDBJ whole genome shotgun (WGS) entry which is preliminary data.</text>
</comment>
<dbReference type="PROSITE" id="PS51462">
    <property type="entry name" value="NUDIX"/>
    <property type="match status" value="1"/>
</dbReference>
<evidence type="ECO:0000313" key="5">
    <source>
        <dbReference type="EMBL" id="GIJ47051.1"/>
    </source>
</evidence>
<dbReference type="GO" id="GO:0016787">
    <property type="term" value="F:hydrolase activity"/>
    <property type="evidence" value="ECO:0007669"/>
    <property type="project" value="UniProtKB-KW"/>
</dbReference>
<dbReference type="InterPro" id="IPR000086">
    <property type="entry name" value="NUDIX_hydrolase_dom"/>
</dbReference>
<feature type="domain" description="Nudix hydrolase" evidence="4">
    <location>
        <begin position="13"/>
        <end position="141"/>
    </location>
</feature>
<keyword evidence="2" id="KW-0378">Hydrolase</keyword>
<dbReference type="AlphaFoldDB" id="A0A8J4DRG8"/>
<keyword evidence="6" id="KW-1185">Reference proteome</keyword>
<dbReference type="Gene3D" id="3.90.79.10">
    <property type="entry name" value="Nucleoside Triphosphate Pyrophosphohydrolase"/>
    <property type="match status" value="1"/>
</dbReference>
<sequence length="158" mass="16653">MSTDAAQWYASLPTFLASSAALITDPAGAVLLVKPNYRPHWGVPGGVLEADESPHAGCVRECAEELGLTLAVGGLLVIDWFPPTPERRGWFGFVFDGGVLPDGDGIVLQAAELDGFAFVPPAELGSYLPPHIERRMRGALDAREAGAPAYLHAGHPAP</sequence>